<feature type="transmembrane region" description="Helical" evidence="2">
    <location>
        <begin position="107"/>
        <end position="128"/>
    </location>
</feature>
<proteinExistence type="predicted"/>
<keyword evidence="4" id="KW-1185">Reference proteome</keyword>
<dbReference type="OrthoDB" id="72075at2"/>
<evidence type="ECO:0000256" key="1">
    <source>
        <dbReference type="SAM" id="MobiDB-lite"/>
    </source>
</evidence>
<feature type="compositionally biased region" description="Low complexity" evidence="1">
    <location>
        <begin position="1"/>
        <end position="13"/>
    </location>
</feature>
<dbReference type="EMBL" id="FWWU01000009">
    <property type="protein sequence ID" value="SMB95968.1"/>
    <property type="molecule type" value="Genomic_DNA"/>
</dbReference>
<keyword evidence="2" id="KW-0472">Membrane</keyword>
<organism evidence="3 4">
    <name type="scientific">Deinococcus hopiensis KR-140</name>
    <dbReference type="NCBI Taxonomy" id="695939"/>
    <lineage>
        <taxon>Bacteria</taxon>
        <taxon>Thermotogati</taxon>
        <taxon>Deinococcota</taxon>
        <taxon>Deinococci</taxon>
        <taxon>Deinococcales</taxon>
        <taxon>Deinococcaceae</taxon>
        <taxon>Deinococcus</taxon>
    </lineage>
</organism>
<feature type="transmembrane region" description="Helical" evidence="2">
    <location>
        <begin position="61"/>
        <end position="86"/>
    </location>
</feature>
<accession>A0A1W1VRJ3</accession>
<sequence>MPTLTRSPSLSPPHRFSRRSATPSFAGLLRRLLAGAGFTLIGTGMWHLVWAAATLLVWELALPVAAGPVGLLAPLPATAGVVWRFAAVYRQQEAQRFLPPRDTAVKVTVWVGHFFLVFFVGILAAVLIPNLLGTRNRALRIPEQSISRNTVTPRVEGVEAP</sequence>
<dbReference type="STRING" id="695939.SAMN00790413_03095"/>
<keyword evidence="2" id="KW-0812">Transmembrane</keyword>
<name>A0A1W1VRJ3_9DEIO</name>
<keyword evidence="2" id="KW-1133">Transmembrane helix</keyword>
<reference evidence="3 4" key="1">
    <citation type="submission" date="2017-04" db="EMBL/GenBank/DDBJ databases">
        <authorList>
            <person name="Afonso C.L."/>
            <person name="Miller P.J."/>
            <person name="Scott M.A."/>
            <person name="Spackman E."/>
            <person name="Goraichik I."/>
            <person name="Dimitrov K.M."/>
            <person name="Suarez D.L."/>
            <person name="Swayne D.E."/>
        </authorList>
    </citation>
    <scope>NUCLEOTIDE SEQUENCE [LARGE SCALE GENOMIC DNA]</scope>
    <source>
        <strain evidence="3 4">KR-140</strain>
    </source>
</reference>
<feature type="region of interest" description="Disordered" evidence="1">
    <location>
        <begin position="1"/>
        <end position="20"/>
    </location>
</feature>
<evidence type="ECO:0000256" key="2">
    <source>
        <dbReference type="SAM" id="Phobius"/>
    </source>
</evidence>
<dbReference type="Proteomes" id="UP000192582">
    <property type="component" value="Unassembled WGS sequence"/>
</dbReference>
<protein>
    <submittedName>
        <fullName evidence="3">Uncharacterized protein</fullName>
    </submittedName>
</protein>
<evidence type="ECO:0000313" key="4">
    <source>
        <dbReference type="Proteomes" id="UP000192582"/>
    </source>
</evidence>
<dbReference type="RefSeq" id="WP_084050541.1">
    <property type="nucleotide sequence ID" value="NZ_FWWU01000009.1"/>
</dbReference>
<dbReference type="AlphaFoldDB" id="A0A1W1VRJ3"/>
<gene>
    <name evidence="3" type="ORF">SAMN00790413_03095</name>
</gene>
<evidence type="ECO:0000313" key="3">
    <source>
        <dbReference type="EMBL" id="SMB95968.1"/>
    </source>
</evidence>